<accession>A0A8H5MAQ7</accession>
<name>A0A8H5MAQ7_9AGAR</name>
<dbReference type="OrthoDB" id="3031211at2759"/>
<keyword evidence="2" id="KW-1185">Reference proteome</keyword>
<protein>
    <submittedName>
        <fullName evidence="1">Uncharacterized protein</fullName>
    </submittedName>
</protein>
<dbReference type="Proteomes" id="UP000565441">
    <property type="component" value="Unassembled WGS sequence"/>
</dbReference>
<proteinExistence type="predicted"/>
<reference evidence="1 2" key="1">
    <citation type="journal article" date="2020" name="ISME J.">
        <title>Uncovering the hidden diversity of litter-decomposition mechanisms in mushroom-forming fungi.</title>
        <authorList>
            <person name="Floudas D."/>
            <person name="Bentzer J."/>
            <person name="Ahren D."/>
            <person name="Johansson T."/>
            <person name="Persson P."/>
            <person name="Tunlid A."/>
        </authorList>
    </citation>
    <scope>NUCLEOTIDE SEQUENCE [LARGE SCALE GENOMIC DNA]</scope>
    <source>
        <strain evidence="1 2">CBS 661.87</strain>
    </source>
</reference>
<gene>
    <name evidence="1" type="ORF">D9615_002105</name>
</gene>
<comment type="caution">
    <text evidence="1">The sequence shown here is derived from an EMBL/GenBank/DDBJ whole genome shotgun (WGS) entry which is preliminary data.</text>
</comment>
<evidence type="ECO:0000313" key="1">
    <source>
        <dbReference type="EMBL" id="KAF5386979.1"/>
    </source>
</evidence>
<sequence length="102" mass="11224">MAAVWAGLEWATLLFIVVKCTRKVHLVESRPLTEHEGTGVSPRPMLFVSFILCTISTTVFSSGPSPLYLLDVLAYLATAPHRTHYIALFVASLGFRTCPDSE</sequence>
<evidence type="ECO:0000313" key="2">
    <source>
        <dbReference type="Proteomes" id="UP000565441"/>
    </source>
</evidence>
<dbReference type="AlphaFoldDB" id="A0A8H5MAQ7"/>
<organism evidence="1 2">
    <name type="scientific">Tricholomella constricta</name>
    <dbReference type="NCBI Taxonomy" id="117010"/>
    <lineage>
        <taxon>Eukaryota</taxon>
        <taxon>Fungi</taxon>
        <taxon>Dikarya</taxon>
        <taxon>Basidiomycota</taxon>
        <taxon>Agaricomycotina</taxon>
        <taxon>Agaricomycetes</taxon>
        <taxon>Agaricomycetidae</taxon>
        <taxon>Agaricales</taxon>
        <taxon>Tricholomatineae</taxon>
        <taxon>Lyophyllaceae</taxon>
        <taxon>Tricholomella</taxon>
    </lineage>
</organism>
<dbReference type="EMBL" id="JAACJP010000002">
    <property type="protein sequence ID" value="KAF5386979.1"/>
    <property type="molecule type" value="Genomic_DNA"/>
</dbReference>